<dbReference type="GO" id="GO:0030425">
    <property type="term" value="C:dendrite"/>
    <property type="evidence" value="ECO:0007669"/>
    <property type="project" value="TreeGrafter"/>
</dbReference>
<evidence type="ECO:0000313" key="4">
    <source>
        <dbReference type="EMBL" id="JAS10111.1"/>
    </source>
</evidence>
<protein>
    <recommendedName>
        <fullName evidence="2">Protein Abitram</fullName>
    </recommendedName>
    <alternativeName>
        <fullName evidence="3">Actin-binding transcription modulator</fullName>
    </alternativeName>
</protein>
<dbReference type="GO" id="GO:0005634">
    <property type="term" value="C:nucleus"/>
    <property type="evidence" value="ECO:0007669"/>
    <property type="project" value="TreeGrafter"/>
</dbReference>
<dbReference type="GO" id="GO:0032433">
    <property type="term" value="C:filopodium tip"/>
    <property type="evidence" value="ECO:0007669"/>
    <property type="project" value="TreeGrafter"/>
</dbReference>
<gene>
    <name evidence="4" type="ORF">g.5375</name>
</gene>
<dbReference type="Gene3D" id="2.40.50.100">
    <property type="match status" value="1"/>
</dbReference>
<dbReference type="GO" id="GO:0051015">
    <property type="term" value="F:actin filament binding"/>
    <property type="evidence" value="ECO:0007669"/>
    <property type="project" value="TreeGrafter"/>
</dbReference>
<dbReference type="Pfam" id="PF01597">
    <property type="entry name" value="GCV_H"/>
    <property type="match status" value="1"/>
</dbReference>
<sequence length="182" mass="20899">MEILPIEKSFNSSQEYQDVCTRYYTSRYSIDVSEKYSDFCILFHSNKICVITLAPSHPIIAEKKDIVKIDFKVSSNVDRLTNKVSGKGKHGAQILQPLSPLFFVECSDKSKYTMYSCISGKLIEINDNLVQNPNLLVQNPMDKGYIAIVLPPIRHGEKYRDQLLTPEKYKEEILKRNQQCSV</sequence>
<dbReference type="InterPro" id="IPR039169">
    <property type="entry name" value="Abitram"/>
</dbReference>
<dbReference type="PANTHER" id="PTHR13651:SF0">
    <property type="entry name" value="PROTEIN ABITRAM"/>
    <property type="match status" value="1"/>
</dbReference>
<dbReference type="GO" id="GO:0051489">
    <property type="term" value="P:regulation of filopodium assembly"/>
    <property type="evidence" value="ECO:0007669"/>
    <property type="project" value="TreeGrafter"/>
</dbReference>
<dbReference type="GO" id="GO:0030027">
    <property type="term" value="C:lamellipodium"/>
    <property type="evidence" value="ECO:0007669"/>
    <property type="project" value="TreeGrafter"/>
</dbReference>
<evidence type="ECO:0000256" key="2">
    <source>
        <dbReference type="ARBA" id="ARBA00019325"/>
    </source>
</evidence>
<dbReference type="GO" id="GO:0003785">
    <property type="term" value="F:actin monomer binding"/>
    <property type="evidence" value="ECO:0007669"/>
    <property type="project" value="TreeGrafter"/>
</dbReference>
<proteinExistence type="inferred from homology"/>
<accession>A0A1B6C9I2</accession>
<organism evidence="4">
    <name type="scientific">Clastoptera arizonana</name>
    <name type="common">Arizona spittle bug</name>
    <dbReference type="NCBI Taxonomy" id="38151"/>
    <lineage>
        <taxon>Eukaryota</taxon>
        <taxon>Metazoa</taxon>
        <taxon>Ecdysozoa</taxon>
        <taxon>Arthropoda</taxon>
        <taxon>Hexapoda</taxon>
        <taxon>Insecta</taxon>
        <taxon>Pterygota</taxon>
        <taxon>Neoptera</taxon>
        <taxon>Paraneoptera</taxon>
        <taxon>Hemiptera</taxon>
        <taxon>Auchenorrhyncha</taxon>
        <taxon>Cercopoidea</taxon>
        <taxon>Clastopteridae</taxon>
        <taxon>Clastoptera</taxon>
    </lineage>
</organism>
<evidence type="ECO:0000256" key="1">
    <source>
        <dbReference type="ARBA" id="ARBA00010764"/>
    </source>
</evidence>
<name>A0A1B6C9I2_9HEMI</name>
<dbReference type="InterPro" id="IPR011053">
    <property type="entry name" value="Single_hybrid_motif"/>
</dbReference>
<dbReference type="EMBL" id="GEDC01027187">
    <property type="protein sequence ID" value="JAS10111.1"/>
    <property type="molecule type" value="Transcribed_RNA"/>
</dbReference>
<dbReference type="AlphaFoldDB" id="A0A1B6C9I2"/>
<comment type="similarity">
    <text evidence="1">Belongs to the ABITRAM family.</text>
</comment>
<dbReference type="GO" id="GO:0048813">
    <property type="term" value="P:dendrite morphogenesis"/>
    <property type="evidence" value="ECO:0007669"/>
    <property type="project" value="TreeGrafter"/>
</dbReference>
<evidence type="ECO:0000256" key="3">
    <source>
        <dbReference type="ARBA" id="ARBA00030463"/>
    </source>
</evidence>
<dbReference type="InterPro" id="IPR033753">
    <property type="entry name" value="GCV_H/Fam206"/>
</dbReference>
<dbReference type="SUPFAM" id="SSF51230">
    <property type="entry name" value="Single hybrid motif"/>
    <property type="match status" value="1"/>
</dbReference>
<dbReference type="GO" id="GO:0030833">
    <property type="term" value="P:regulation of actin filament polymerization"/>
    <property type="evidence" value="ECO:0007669"/>
    <property type="project" value="TreeGrafter"/>
</dbReference>
<dbReference type="PANTHER" id="PTHR13651">
    <property type="entry name" value="PROTEIN ABITRAM"/>
    <property type="match status" value="1"/>
</dbReference>
<reference evidence="4" key="1">
    <citation type="submission" date="2015-12" db="EMBL/GenBank/DDBJ databases">
        <title>De novo transcriptome assembly of four potential Pierce s Disease insect vectors from Arizona vineyards.</title>
        <authorList>
            <person name="Tassone E.E."/>
        </authorList>
    </citation>
    <scope>NUCLEOTIDE SEQUENCE</scope>
</reference>